<dbReference type="AlphaFoldDB" id="A0A397TQ23"/>
<reference evidence="2 3" key="1">
    <citation type="submission" date="2018-06" db="EMBL/GenBank/DDBJ databases">
        <title>Comparative genomics reveals the genomic features of Rhizophagus irregularis, R. cerebriforme, R. diaphanum and Gigaspora rosea, and their symbiotic lifestyle signature.</title>
        <authorList>
            <person name="Morin E."/>
            <person name="San Clemente H."/>
            <person name="Chen E.C.H."/>
            <person name="De La Providencia I."/>
            <person name="Hainaut M."/>
            <person name="Kuo A."/>
            <person name="Kohler A."/>
            <person name="Murat C."/>
            <person name="Tang N."/>
            <person name="Roy S."/>
            <person name="Loubradou J."/>
            <person name="Henrissat B."/>
            <person name="Grigoriev I.V."/>
            <person name="Corradi N."/>
            <person name="Roux C."/>
            <person name="Martin F.M."/>
        </authorList>
    </citation>
    <scope>NUCLEOTIDE SEQUENCE [LARGE SCALE GENOMIC DNA]</scope>
    <source>
        <strain evidence="2 3">DAOM 227022</strain>
    </source>
</reference>
<dbReference type="EMBL" id="QKYT01000033">
    <property type="protein sequence ID" value="RIA97141.1"/>
    <property type="molecule type" value="Genomic_DNA"/>
</dbReference>
<name>A0A397TQ23_9GLOM</name>
<evidence type="ECO:0000256" key="1">
    <source>
        <dbReference type="SAM" id="MobiDB-lite"/>
    </source>
</evidence>
<evidence type="ECO:0000313" key="3">
    <source>
        <dbReference type="Proteomes" id="UP000265703"/>
    </source>
</evidence>
<gene>
    <name evidence="2" type="ORF">C1645_814370</name>
</gene>
<feature type="region of interest" description="Disordered" evidence="1">
    <location>
        <begin position="30"/>
        <end position="49"/>
    </location>
</feature>
<accession>A0A397TQ23</accession>
<keyword evidence="3" id="KW-1185">Reference proteome</keyword>
<sequence>MVNENLLPGRILEQIRNKVRKLHKMYLQKKKKANSTGSLAPDFISNTEI</sequence>
<proteinExistence type="predicted"/>
<organism evidence="2 3">
    <name type="scientific">Glomus cerebriforme</name>
    <dbReference type="NCBI Taxonomy" id="658196"/>
    <lineage>
        <taxon>Eukaryota</taxon>
        <taxon>Fungi</taxon>
        <taxon>Fungi incertae sedis</taxon>
        <taxon>Mucoromycota</taxon>
        <taxon>Glomeromycotina</taxon>
        <taxon>Glomeromycetes</taxon>
        <taxon>Glomerales</taxon>
        <taxon>Glomeraceae</taxon>
        <taxon>Glomus</taxon>
    </lineage>
</organism>
<feature type="compositionally biased region" description="Polar residues" evidence="1">
    <location>
        <begin position="34"/>
        <end position="49"/>
    </location>
</feature>
<evidence type="ECO:0000313" key="2">
    <source>
        <dbReference type="EMBL" id="RIA97141.1"/>
    </source>
</evidence>
<comment type="caution">
    <text evidence="2">The sequence shown here is derived from an EMBL/GenBank/DDBJ whole genome shotgun (WGS) entry which is preliminary data.</text>
</comment>
<dbReference type="Proteomes" id="UP000265703">
    <property type="component" value="Unassembled WGS sequence"/>
</dbReference>
<protein>
    <submittedName>
        <fullName evidence="2">Uncharacterized protein</fullName>
    </submittedName>
</protein>